<dbReference type="EMBL" id="KV921930">
    <property type="protein sequence ID" value="ORE06064.1"/>
    <property type="molecule type" value="Genomic_DNA"/>
</dbReference>
<dbReference type="InterPro" id="IPR001005">
    <property type="entry name" value="SANT/Myb"/>
</dbReference>
<evidence type="ECO:0000259" key="2">
    <source>
        <dbReference type="PROSITE" id="PS50090"/>
    </source>
</evidence>
<gene>
    <name evidence="3" type="ORF">BCV72DRAFT_292336</name>
</gene>
<protein>
    <recommendedName>
        <fullName evidence="2">Myb-like domain-containing protein</fullName>
    </recommendedName>
</protein>
<dbReference type="InterPro" id="IPR009057">
    <property type="entry name" value="Homeodomain-like_sf"/>
</dbReference>
<dbReference type="Proteomes" id="UP000242414">
    <property type="component" value="Unassembled WGS sequence"/>
</dbReference>
<feature type="region of interest" description="Disordered" evidence="1">
    <location>
        <begin position="88"/>
        <end position="141"/>
    </location>
</feature>
<feature type="region of interest" description="Disordered" evidence="1">
    <location>
        <begin position="1"/>
        <end position="42"/>
    </location>
</feature>
<feature type="compositionally biased region" description="Polar residues" evidence="1">
    <location>
        <begin position="23"/>
        <end position="38"/>
    </location>
</feature>
<organism evidence="3">
    <name type="scientific">Rhizopus microsporus var. microsporus</name>
    <dbReference type="NCBI Taxonomy" id="86635"/>
    <lineage>
        <taxon>Eukaryota</taxon>
        <taxon>Fungi</taxon>
        <taxon>Fungi incertae sedis</taxon>
        <taxon>Mucoromycota</taxon>
        <taxon>Mucoromycotina</taxon>
        <taxon>Mucoromycetes</taxon>
        <taxon>Mucorales</taxon>
        <taxon>Mucorineae</taxon>
        <taxon>Rhizopodaceae</taxon>
        <taxon>Rhizopus</taxon>
    </lineage>
</organism>
<dbReference type="PROSITE" id="PS50090">
    <property type="entry name" value="MYB_LIKE"/>
    <property type="match status" value="1"/>
</dbReference>
<feature type="domain" description="Myb-like" evidence="2">
    <location>
        <begin position="35"/>
        <end position="84"/>
    </location>
</feature>
<dbReference type="AlphaFoldDB" id="A0A1X0R241"/>
<name>A0A1X0R241_RHIZD</name>
<proteinExistence type="predicted"/>
<dbReference type="VEuPathDB" id="FungiDB:BCV72DRAFT_292336"/>
<reference evidence="3" key="1">
    <citation type="journal article" date="2016" name="Proc. Natl. Acad. Sci. U.S.A.">
        <title>Lipid metabolic changes in an early divergent fungus govern the establishment of a mutualistic symbiosis with endobacteria.</title>
        <authorList>
            <person name="Lastovetsky O.A."/>
            <person name="Gaspar M.L."/>
            <person name="Mondo S.J."/>
            <person name="LaButti K.M."/>
            <person name="Sandor L."/>
            <person name="Grigoriev I.V."/>
            <person name="Henry S.A."/>
            <person name="Pawlowska T.E."/>
        </authorList>
    </citation>
    <scope>NUCLEOTIDE SEQUENCE [LARGE SCALE GENOMIC DNA]</scope>
    <source>
        <strain evidence="3">ATCC 52814</strain>
    </source>
</reference>
<evidence type="ECO:0000313" key="3">
    <source>
        <dbReference type="EMBL" id="ORE06064.1"/>
    </source>
</evidence>
<evidence type="ECO:0000256" key="1">
    <source>
        <dbReference type="SAM" id="MobiDB-lite"/>
    </source>
</evidence>
<dbReference type="CDD" id="cd00167">
    <property type="entry name" value="SANT"/>
    <property type="match status" value="1"/>
</dbReference>
<dbReference type="OrthoDB" id="2281363at2759"/>
<accession>A0A1X0R241</accession>
<dbReference type="Gene3D" id="1.10.10.60">
    <property type="entry name" value="Homeodomain-like"/>
    <property type="match status" value="1"/>
</dbReference>
<feature type="compositionally biased region" description="Low complexity" evidence="1">
    <location>
        <begin position="98"/>
        <end position="109"/>
    </location>
</feature>
<sequence length="159" mass="18128">MKIADMLNPTSVDQLVSPPPSPQQKVNSVKQSINASGKSRSRFSNEEDAIICEGVARGLTWGQISHQLPHRKRATCFNRYRTLQGIRKSRKRYSDMGSSSMTSSTSSWLPSPPLSSNHLKHYHHHHHQQQQPEHQKQHQQSPTLVAPLPLHYAYVDRIH</sequence>
<feature type="compositionally biased region" description="Basic residues" evidence="1">
    <location>
        <begin position="118"/>
        <end position="128"/>
    </location>
</feature>
<dbReference type="SUPFAM" id="SSF46689">
    <property type="entry name" value="Homeodomain-like"/>
    <property type="match status" value="1"/>
</dbReference>